<dbReference type="EMBL" id="JADBEC010000001">
    <property type="protein sequence ID" value="MBE1505722.1"/>
    <property type="molecule type" value="Genomic_DNA"/>
</dbReference>
<accession>A0ABR9IRB0</accession>
<evidence type="ECO:0000256" key="1">
    <source>
        <dbReference type="SAM" id="SignalP"/>
    </source>
</evidence>
<keyword evidence="1" id="KW-0732">Signal</keyword>
<reference evidence="2 3" key="1">
    <citation type="submission" date="2020-10" db="EMBL/GenBank/DDBJ databases">
        <title>Sequencing the genomes of 1000 actinobacteria strains.</title>
        <authorList>
            <person name="Klenk H.-P."/>
        </authorList>
    </citation>
    <scope>NUCLEOTIDE SEQUENCE [LARGE SCALE GENOMIC DNA]</scope>
    <source>
        <strain evidence="2 3">DSM 7307</strain>
    </source>
</reference>
<proteinExistence type="predicted"/>
<dbReference type="Proteomes" id="UP000620262">
    <property type="component" value="Unassembled WGS sequence"/>
</dbReference>
<feature type="signal peptide" evidence="1">
    <location>
        <begin position="1"/>
        <end position="21"/>
    </location>
</feature>
<name>A0ABR9IRB0_RHIVS</name>
<keyword evidence="3" id="KW-1185">Reference proteome</keyword>
<protein>
    <submittedName>
        <fullName evidence="2">Uncharacterized protein</fullName>
    </submittedName>
</protein>
<gene>
    <name evidence="2" type="ORF">H4W29_002903</name>
</gene>
<feature type="chain" id="PRO_5045835127" evidence="1">
    <location>
        <begin position="22"/>
        <end position="125"/>
    </location>
</feature>
<dbReference type="RefSeq" id="WP_210332178.1">
    <property type="nucleotide sequence ID" value="NZ_BAAAVL010000009.1"/>
</dbReference>
<comment type="caution">
    <text evidence="2">The sequence shown here is derived from an EMBL/GenBank/DDBJ whole genome shotgun (WGS) entry which is preliminary data.</text>
</comment>
<organism evidence="2 3">
    <name type="scientific">Rhizobium viscosum</name>
    <name type="common">Arthrobacter viscosus</name>
    <dbReference type="NCBI Taxonomy" id="1673"/>
    <lineage>
        <taxon>Bacteria</taxon>
        <taxon>Pseudomonadati</taxon>
        <taxon>Pseudomonadota</taxon>
        <taxon>Alphaproteobacteria</taxon>
        <taxon>Hyphomicrobiales</taxon>
        <taxon>Rhizobiaceae</taxon>
        <taxon>Rhizobium/Agrobacterium group</taxon>
        <taxon>Rhizobium</taxon>
    </lineage>
</organism>
<evidence type="ECO:0000313" key="3">
    <source>
        <dbReference type="Proteomes" id="UP000620262"/>
    </source>
</evidence>
<sequence>MRGHLLLTIVSLAALYTAANADTLPIKGSYGNKDGCAYAKSGESTGSDNFFLLTSEGITTAASYCEIKKVLKTEGKDFTATVACQAEGEESSNDDTVKITSGPKGYTIGFVADAAIKWGPLPLCK</sequence>
<evidence type="ECO:0000313" key="2">
    <source>
        <dbReference type="EMBL" id="MBE1505722.1"/>
    </source>
</evidence>